<organism evidence="1">
    <name type="scientific">Spongospora subterranea</name>
    <dbReference type="NCBI Taxonomy" id="70186"/>
    <lineage>
        <taxon>Eukaryota</taxon>
        <taxon>Sar</taxon>
        <taxon>Rhizaria</taxon>
        <taxon>Endomyxa</taxon>
        <taxon>Phytomyxea</taxon>
        <taxon>Plasmodiophorida</taxon>
        <taxon>Plasmodiophoridae</taxon>
        <taxon>Spongospora</taxon>
    </lineage>
</organism>
<evidence type="ECO:0000313" key="1">
    <source>
        <dbReference type="EMBL" id="CRZ10506.1"/>
    </source>
</evidence>
<feature type="non-terminal residue" evidence="1">
    <location>
        <position position="1"/>
    </location>
</feature>
<proteinExistence type="predicted"/>
<name>A0A0H5R9N4_9EUKA</name>
<reference evidence="1" key="1">
    <citation type="submission" date="2015-04" db="EMBL/GenBank/DDBJ databases">
        <title>The genome sequence of the plant pathogenic Rhizarian Plasmodiophora brassicae reveals insights in its biotrophic life cycle and the origin of chitin synthesis.</title>
        <authorList>
            <person name="Schwelm A."/>
            <person name="Fogelqvist J."/>
            <person name="Knaust A."/>
            <person name="Julke S."/>
            <person name="Lilja T."/>
            <person name="Dhandapani V."/>
            <person name="Bonilla-Rosso G."/>
            <person name="Karlsson M."/>
            <person name="Shevchenko A."/>
            <person name="Choi S.R."/>
            <person name="Kim H.G."/>
            <person name="Park J.Y."/>
            <person name="Lim Y.P."/>
            <person name="Ludwig-Muller J."/>
            <person name="Dixelius C."/>
        </authorList>
    </citation>
    <scope>NUCLEOTIDE SEQUENCE</scope>
    <source>
        <tissue evidence="1">Potato root galls</tissue>
    </source>
</reference>
<protein>
    <submittedName>
        <fullName evidence="1">Uncharacterized protein</fullName>
    </submittedName>
</protein>
<dbReference type="AlphaFoldDB" id="A0A0H5R9N4"/>
<sequence>SWELPCCPVLKTTAVQSSIKQYSRTIMGKMTLSAHKRAWNVSFMSASTPAAKVSPTAKRSKQNQLMIDTCTRLTEAERAAIVQECCDDGIGKVSTAALTPEFSSMLMASERAIGDQMPRDLIRRQAELHRYVTTFSQRFSNVSSDASPACLDQLVQYMCRQVKRLLEDDISTVHQTRTNWINGKFAELQSFQPLIRTSSAQFSDESAFRKIISKDHGRCLHRHIVHDPKTIH</sequence>
<accession>A0A0H5R9N4</accession>
<dbReference type="EMBL" id="HACM01010064">
    <property type="protein sequence ID" value="CRZ10506.1"/>
    <property type="molecule type" value="Transcribed_RNA"/>
</dbReference>